<dbReference type="EMBL" id="JAGGKO010000003">
    <property type="protein sequence ID" value="MBP1955088.1"/>
    <property type="molecule type" value="Genomic_DNA"/>
</dbReference>
<dbReference type="InterPro" id="IPR027417">
    <property type="entry name" value="P-loop_NTPase"/>
</dbReference>
<keyword evidence="4" id="KW-1185">Reference proteome</keyword>
<gene>
    <name evidence="2" type="ORF">GCM10009017_19070</name>
    <name evidence="3" type="ORF">J2752_002000</name>
</gene>
<dbReference type="RefSeq" id="WP_188872314.1">
    <property type="nucleotide sequence ID" value="NZ_BMOO01000004.1"/>
</dbReference>
<dbReference type="SUPFAM" id="SSF52540">
    <property type="entry name" value="P-loop containing nucleoside triphosphate hydrolases"/>
    <property type="match status" value="1"/>
</dbReference>
<keyword evidence="1" id="KW-0812">Transmembrane</keyword>
<feature type="transmembrane region" description="Helical" evidence="1">
    <location>
        <begin position="113"/>
        <end position="131"/>
    </location>
</feature>
<name>A0A830G0A6_9EURY</name>
<accession>A0A830G0A6</accession>
<evidence type="ECO:0000256" key="1">
    <source>
        <dbReference type="SAM" id="Phobius"/>
    </source>
</evidence>
<feature type="transmembrane region" description="Helical" evidence="1">
    <location>
        <begin position="152"/>
        <end position="170"/>
    </location>
</feature>
<dbReference type="Proteomes" id="UP000765891">
    <property type="component" value="Unassembled WGS sequence"/>
</dbReference>
<comment type="caution">
    <text evidence="2">The sequence shown here is derived from an EMBL/GenBank/DDBJ whole genome shotgun (WGS) entry which is preliminary data.</text>
</comment>
<sequence>MKAVKAIQQNSEKVVLAVYMAAIVVFAALLTPMLGDAWRGGGLTRFLFRTRLLVGLSLDVIASALLGLYFGFLLLMVVDTKKRLQGVLLFAGSVIALIILSGMGLLLPNIDSISNLPWIAIGLAASAFLGGGRTLSNITSGGVLEFRGASKAIYYILTAVVVLSFVEFHLEYQLPVSITAGGISLPPNFSPRIQIIGGAQQIIFHTILVTGFVVTARRFVTYDAEQDFFVLGPKASGKSLLLVGSYLEALNRLNNKEQQVPLDPSQDLMNLVGELDRQQDGWFVDATRQRELEDLQFKYVHGSIFPRNVQVSTLDYAGELLEQLPDALMSAGSSGDLPSTVNQASRSIQEADTLVLLIDSNRFLENERLDIEPYFDILQATDSKEVILVATKSDIFAEEFREEQGLQAQQYFDEFKQYVDDRLSQNQSVQALKAQTDQPVIHPVYYQTRIDENGERVPMRNSGSVATVGFDRLLDMLGEK</sequence>
<keyword evidence="1" id="KW-1133">Transmembrane helix</keyword>
<evidence type="ECO:0000313" key="4">
    <source>
        <dbReference type="Proteomes" id="UP000614609"/>
    </source>
</evidence>
<dbReference type="Proteomes" id="UP000614609">
    <property type="component" value="Unassembled WGS sequence"/>
</dbReference>
<reference evidence="3" key="3">
    <citation type="submission" date="2021-03" db="EMBL/GenBank/DDBJ databases">
        <title>Genomic Encyclopedia of Type Strains, Phase IV (KMG-IV): sequencing the most valuable type-strain genomes for metagenomic binning, comparative biology and taxonomic classification.</title>
        <authorList>
            <person name="Goeker M."/>
        </authorList>
    </citation>
    <scope>NUCLEOTIDE SEQUENCE</scope>
    <source>
        <strain evidence="3">DSM 22443</strain>
    </source>
</reference>
<feature type="transmembrane region" description="Helical" evidence="1">
    <location>
        <begin position="87"/>
        <end position="107"/>
    </location>
</feature>
<organism evidence="2 4">
    <name type="scientific">Halarchaeum rubridurum</name>
    <dbReference type="NCBI Taxonomy" id="489911"/>
    <lineage>
        <taxon>Archaea</taxon>
        <taxon>Methanobacteriati</taxon>
        <taxon>Methanobacteriota</taxon>
        <taxon>Stenosarchaea group</taxon>
        <taxon>Halobacteria</taxon>
        <taxon>Halobacteriales</taxon>
        <taxon>Halobacteriaceae</taxon>
    </lineage>
</organism>
<keyword evidence="1" id="KW-0472">Membrane</keyword>
<feature type="transmembrane region" description="Helical" evidence="1">
    <location>
        <begin position="14"/>
        <end position="34"/>
    </location>
</feature>
<evidence type="ECO:0000313" key="3">
    <source>
        <dbReference type="EMBL" id="MBP1955088.1"/>
    </source>
</evidence>
<dbReference type="OrthoDB" id="300006at2157"/>
<reference evidence="2" key="1">
    <citation type="journal article" date="2014" name="Int. J. Syst. Evol. Microbiol.">
        <title>Complete genome sequence of Corynebacterium casei LMG S-19264T (=DSM 44701T), isolated from a smear-ripened cheese.</title>
        <authorList>
            <consortium name="US DOE Joint Genome Institute (JGI-PGF)"/>
            <person name="Walter F."/>
            <person name="Albersmeier A."/>
            <person name="Kalinowski J."/>
            <person name="Ruckert C."/>
        </authorList>
    </citation>
    <scope>NUCLEOTIDE SEQUENCE</scope>
    <source>
        <strain evidence="2">JCM 16108</strain>
    </source>
</reference>
<evidence type="ECO:0000313" key="2">
    <source>
        <dbReference type="EMBL" id="GGM69029.1"/>
    </source>
</evidence>
<feature type="transmembrane region" description="Helical" evidence="1">
    <location>
        <begin position="54"/>
        <end position="75"/>
    </location>
</feature>
<dbReference type="AlphaFoldDB" id="A0A830G0A6"/>
<dbReference type="Gene3D" id="3.40.50.300">
    <property type="entry name" value="P-loop containing nucleotide triphosphate hydrolases"/>
    <property type="match status" value="1"/>
</dbReference>
<protein>
    <submittedName>
        <fullName evidence="2">Uncharacterized protein</fullName>
    </submittedName>
</protein>
<dbReference type="EMBL" id="BMOO01000004">
    <property type="protein sequence ID" value="GGM69029.1"/>
    <property type="molecule type" value="Genomic_DNA"/>
</dbReference>
<reference evidence="2" key="2">
    <citation type="submission" date="2020-09" db="EMBL/GenBank/DDBJ databases">
        <authorList>
            <person name="Sun Q."/>
            <person name="Ohkuma M."/>
        </authorList>
    </citation>
    <scope>NUCLEOTIDE SEQUENCE</scope>
    <source>
        <strain evidence="2">JCM 16108</strain>
    </source>
</reference>
<proteinExistence type="predicted"/>